<evidence type="ECO:0000313" key="5">
    <source>
        <dbReference type="Proteomes" id="UP000664398"/>
    </source>
</evidence>
<dbReference type="Proteomes" id="UP000664398">
    <property type="component" value="Unassembled WGS sequence"/>
</dbReference>
<feature type="region of interest" description="Disordered" evidence="2">
    <location>
        <begin position="165"/>
        <end position="325"/>
    </location>
</feature>
<name>A0A939LV09_9MICO</name>
<feature type="domain" description="Activator of Hsp90 ATPase homologue 1/2-like C-terminal" evidence="3">
    <location>
        <begin position="14"/>
        <end position="140"/>
    </location>
</feature>
<accession>A0A939LV09</accession>
<feature type="compositionally biased region" description="Acidic residues" evidence="2">
    <location>
        <begin position="165"/>
        <end position="190"/>
    </location>
</feature>
<dbReference type="Gene3D" id="3.30.530.20">
    <property type="match status" value="1"/>
</dbReference>
<organism evidence="4 5">
    <name type="scientific">Leucobacter ruminantium</name>
    <dbReference type="NCBI Taxonomy" id="1289170"/>
    <lineage>
        <taxon>Bacteria</taxon>
        <taxon>Bacillati</taxon>
        <taxon>Actinomycetota</taxon>
        <taxon>Actinomycetes</taxon>
        <taxon>Micrococcales</taxon>
        <taxon>Microbacteriaceae</taxon>
        <taxon>Leucobacter</taxon>
    </lineage>
</organism>
<evidence type="ECO:0000313" key="4">
    <source>
        <dbReference type="EMBL" id="MBO1805294.1"/>
    </source>
</evidence>
<dbReference type="InterPro" id="IPR013538">
    <property type="entry name" value="ASHA1/2-like_C"/>
</dbReference>
<proteinExistence type="inferred from homology"/>
<comment type="similarity">
    <text evidence="1">Belongs to the AHA1 family.</text>
</comment>
<dbReference type="AlphaFoldDB" id="A0A939LV09"/>
<comment type="caution">
    <text evidence="4">The sequence shown here is derived from an EMBL/GenBank/DDBJ whole genome shotgun (WGS) entry which is preliminary data.</text>
</comment>
<sequence>MIPLGPVVARARVRAPRETVWQYLVDPGKRSAWWPEVRLGSGLGGEVVERWSEGEGDDAVSRDASGDIDVWVEGHAVGFRWSEAGDEGSTAVLVTLRSQGVDTGVTVTETGFDSLPFPAERAAASLDGWQTLLADLVAAVDATLGADGLEALVLPGPVIGEAVSEADEAASDGEGDDTAADDAGDGDEGSGDAATPAADDGDEPAAALRSETPPAEDDEDAVAEEDSAVDTDVDTEAEVGDTVEISASVIEAAREDEVPAAPSAEQSSDAADDAPEETAAGEPGEDDSHEEEEESENGEPRDAEDDDEDDSPTGDPDFDALIRGD</sequence>
<feature type="compositionally biased region" description="Acidic residues" evidence="2">
    <location>
        <begin position="283"/>
        <end position="318"/>
    </location>
</feature>
<gene>
    <name evidence="4" type="ORF">J4H91_08180</name>
</gene>
<dbReference type="Pfam" id="PF08327">
    <property type="entry name" value="AHSA1"/>
    <property type="match status" value="1"/>
</dbReference>
<reference evidence="4" key="1">
    <citation type="submission" date="2021-03" db="EMBL/GenBank/DDBJ databases">
        <title>Leucobacter chromiisoli sp. nov., isolated from chromium-containing soil of chemical plant.</title>
        <authorList>
            <person name="Xu Z."/>
        </authorList>
    </citation>
    <scope>NUCLEOTIDE SEQUENCE</scope>
    <source>
        <strain evidence="4">A2</strain>
    </source>
</reference>
<keyword evidence="5" id="KW-1185">Reference proteome</keyword>
<dbReference type="EMBL" id="JAGDYL010000011">
    <property type="protein sequence ID" value="MBO1805294.1"/>
    <property type="molecule type" value="Genomic_DNA"/>
</dbReference>
<feature type="compositionally biased region" description="Low complexity" evidence="2">
    <location>
        <begin position="191"/>
        <end position="213"/>
    </location>
</feature>
<feature type="compositionally biased region" description="Low complexity" evidence="2">
    <location>
        <begin position="259"/>
        <end position="269"/>
    </location>
</feature>
<evidence type="ECO:0000256" key="2">
    <source>
        <dbReference type="SAM" id="MobiDB-lite"/>
    </source>
</evidence>
<dbReference type="RefSeq" id="WP_208045772.1">
    <property type="nucleotide sequence ID" value="NZ_JAGDYL010000011.1"/>
</dbReference>
<dbReference type="InterPro" id="IPR023393">
    <property type="entry name" value="START-like_dom_sf"/>
</dbReference>
<feature type="compositionally biased region" description="Acidic residues" evidence="2">
    <location>
        <begin position="214"/>
        <end position="241"/>
    </location>
</feature>
<evidence type="ECO:0000256" key="1">
    <source>
        <dbReference type="ARBA" id="ARBA00006817"/>
    </source>
</evidence>
<protein>
    <submittedName>
        <fullName evidence="4">SRPBCC domain-containing protein</fullName>
    </submittedName>
</protein>
<evidence type="ECO:0000259" key="3">
    <source>
        <dbReference type="Pfam" id="PF08327"/>
    </source>
</evidence>
<dbReference type="SUPFAM" id="SSF55961">
    <property type="entry name" value="Bet v1-like"/>
    <property type="match status" value="1"/>
</dbReference>